<reference evidence="2 3" key="1">
    <citation type="submission" date="2013-11" db="EMBL/GenBank/DDBJ databases">
        <title>The Damaraland mole rat (Fukomys damarensis) genome and evolution of African mole rats.</title>
        <authorList>
            <person name="Gladyshev V.N."/>
            <person name="Fang X."/>
        </authorList>
    </citation>
    <scope>NUCLEOTIDE SEQUENCE [LARGE SCALE GENOMIC DNA]</scope>
    <source>
        <tissue evidence="2">Liver</tissue>
    </source>
</reference>
<evidence type="ECO:0000313" key="2">
    <source>
        <dbReference type="EMBL" id="KFO30473.1"/>
    </source>
</evidence>
<dbReference type="Proteomes" id="UP000028990">
    <property type="component" value="Unassembled WGS sequence"/>
</dbReference>
<protein>
    <submittedName>
        <fullName evidence="2">Uncharacterized protein</fullName>
    </submittedName>
</protein>
<accession>A0A091DIX6</accession>
<dbReference type="EMBL" id="KN122430">
    <property type="protein sequence ID" value="KFO30473.1"/>
    <property type="molecule type" value="Genomic_DNA"/>
</dbReference>
<name>A0A091DIX6_FUKDA</name>
<keyword evidence="3" id="KW-1185">Reference proteome</keyword>
<organism evidence="2 3">
    <name type="scientific">Fukomys damarensis</name>
    <name type="common">Damaraland mole rat</name>
    <name type="synonym">Cryptomys damarensis</name>
    <dbReference type="NCBI Taxonomy" id="885580"/>
    <lineage>
        <taxon>Eukaryota</taxon>
        <taxon>Metazoa</taxon>
        <taxon>Chordata</taxon>
        <taxon>Craniata</taxon>
        <taxon>Vertebrata</taxon>
        <taxon>Euteleostomi</taxon>
        <taxon>Mammalia</taxon>
        <taxon>Eutheria</taxon>
        <taxon>Euarchontoglires</taxon>
        <taxon>Glires</taxon>
        <taxon>Rodentia</taxon>
        <taxon>Hystricomorpha</taxon>
        <taxon>Bathyergidae</taxon>
        <taxon>Fukomys</taxon>
    </lineage>
</organism>
<evidence type="ECO:0000313" key="3">
    <source>
        <dbReference type="Proteomes" id="UP000028990"/>
    </source>
</evidence>
<feature type="region of interest" description="Disordered" evidence="1">
    <location>
        <begin position="29"/>
        <end position="60"/>
    </location>
</feature>
<proteinExistence type="predicted"/>
<evidence type="ECO:0000256" key="1">
    <source>
        <dbReference type="SAM" id="MobiDB-lite"/>
    </source>
</evidence>
<gene>
    <name evidence="2" type="ORF">H920_08169</name>
</gene>
<dbReference type="AlphaFoldDB" id="A0A091DIX6"/>
<sequence>MVQCRKRMWFHPQNDTRGRCVCAPDCHEEGKPRKSLPGAGEERLESEVGDGAEGAEAAEVTGPVRFRLEAGNGAIDHDSAGALQLHISPIIRFSHPARRNECETLAMSNERKTGD</sequence>